<organism evidence="1">
    <name type="scientific">marine sediment metagenome</name>
    <dbReference type="NCBI Taxonomy" id="412755"/>
    <lineage>
        <taxon>unclassified sequences</taxon>
        <taxon>metagenomes</taxon>
        <taxon>ecological metagenomes</taxon>
    </lineage>
</organism>
<reference evidence="1" key="1">
    <citation type="journal article" date="2015" name="Nature">
        <title>Complex archaea that bridge the gap between prokaryotes and eukaryotes.</title>
        <authorList>
            <person name="Spang A."/>
            <person name="Saw J.H."/>
            <person name="Jorgensen S.L."/>
            <person name="Zaremba-Niedzwiedzka K."/>
            <person name="Martijn J."/>
            <person name="Lind A.E."/>
            <person name="van Eijk R."/>
            <person name="Schleper C."/>
            <person name="Guy L."/>
            <person name="Ettema T.J."/>
        </authorList>
    </citation>
    <scope>NUCLEOTIDE SEQUENCE</scope>
</reference>
<evidence type="ECO:0000313" key="1">
    <source>
        <dbReference type="EMBL" id="KKN00152.1"/>
    </source>
</evidence>
<accession>A0A0F9MLF6</accession>
<proteinExistence type="predicted"/>
<dbReference type="AlphaFoldDB" id="A0A0F9MLF6"/>
<name>A0A0F9MLF6_9ZZZZ</name>
<sequence length="80" mass="9075">MPIAKHSGTKRMDMEGFGPENLIGAPPLMPWPKFADWIGMGDEPRVVESWVQRGYLPTKKVGKRVMINVALLVRQLLEEE</sequence>
<comment type="caution">
    <text evidence="1">The sequence shown here is derived from an EMBL/GenBank/DDBJ whole genome shotgun (WGS) entry which is preliminary data.</text>
</comment>
<gene>
    <name evidence="1" type="ORF">LCGC14_1140690</name>
</gene>
<dbReference type="EMBL" id="LAZR01005409">
    <property type="protein sequence ID" value="KKN00152.1"/>
    <property type="molecule type" value="Genomic_DNA"/>
</dbReference>
<evidence type="ECO:0008006" key="2">
    <source>
        <dbReference type="Google" id="ProtNLM"/>
    </source>
</evidence>
<protein>
    <recommendedName>
        <fullName evidence="2">DNA-binding protein</fullName>
    </recommendedName>
</protein>